<keyword evidence="5" id="KW-1185">Reference proteome</keyword>
<dbReference type="Pfam" id="PF00691">
    <property type="entry name" value="OmpA"/>
    <property type="match status" value="1"/>
</dbReference>
<dbReference type="OrthoDB" id="9763897at2"/>
<keyword evidence="1" id="KW-0472">Membrane</keyword>
<proteinExistence type="predicted"/>
<organism evidence="4 5">
    <name type="scientific">Leeuwenhoekiella aequorea</name>
    <dbReference type="NCBI Taxonomy" id="283736"/>
    <lineage>
        <taxon>Bacteria</taxon>
        <taxon>Pseudomonadati</taxon>
        <taxon>Bacteroidota</taxon>
        <taxon>Flavobacteriia</taxon>
        <taxon>Flavobacteriales</taxon>
        <taxon>Flavobacteriaceae</taxon>
        <taxon>Leeuwenhoekiella</taxon>
    </lineage>
</organism>
<dbReference type="GO" id="GO:0016020">
    <property type="term" value="C:membrane"/>
    <property type="evidence" value="ECO:0007669"/>
    <property type="project" value="UniProtKB-UniRule"/>
</dbReference>
<dbReference type="InterPro" id="IPR036737">
    <property type="entry name" value="OmpA-like_sf"/>
</dbReference>
<dbReference type="InterPro" id="IPR006665">
    <property type="entry name" value="OmpA-like"/>
</dbReference>
<dbReference type="PROSITE" id="PS51123">
    <property type="entry name" value="OMPA_2"/>
    <property type="match status" value="1"/>
</dbReference>
<dbReference type="Proteomes" id="UP000289238">
    <property type="component" value="Unassembled WGS sequence"/>
</dbReference>
<comment type="caution">
    <text evidence="4">The sequence shown here is derived from an EMBL/GenBank/DDBJ whole genome shotgun (WGS) entry which is preliminary data.</text>
</comment>
<evidence type="ECO:0000313" key="5">
    <source>
        <dbReference type="Proteomes" id="UP000289238"/>
    </source>
</evidence>
<keyword evidence="2" id="KW-0175">Coiled coil</keyword>
<dbReference type="SUPFAM" id="SSF103088">
    <property type="entry name" value="OmpA-like"/>
    <property type="match status" value="1"/>
</dbReference>
<dbReference type="Gene3D" id="3.30.1330.60">
    <property type="entry name" value="OmpA-like domain"/>
    <property type="match status" value="1"/>
</dbReference>
<dbReference type="EMBL" id="QOVM01000002">
    <property type="protein sequence ID" value="RXG23408.1"/>
    <property type="molecule type" value="Genomic_DNA"/>
</dbReference>
<gene>
    <name evidence="4" type="ORF">DSM00_1022</name>
</gene>
<evidence type="ECO:0000259" key="3">
    <source>
        <dbReference type="PROSITE" id="PS51123"/>
    </source>
</evidence>
<evidence type="ECO:0000256" key="2">
    <source>
        <dbReference type="SAM" id="Coils"/>
    </source>
</evidence>
<evidence type="ECO:0000313" key="4">
    <source>
        <dbReference type="EMBL" id="RXG23408.1"/>
    </source>
</evidence>
<feature type="coiled-coil region" evidence="2">
    <location>
        <begin position="85"/>
        <end position="112"/>
    </location>
</feature>
<protein>
    <submittedName>
        <fullName evidence="4">OmpA family protein</fullName>
    </submittedName>
</protein>
<sequence length="236" mass="26774">MKNFSIAFLVFLGWSAIGLYFLNASDALNRKSIFSSYAPATELAGTGINLNDDDSLNTLSNKGLEDSNINSFVDNNLSRSNEQLIETLTKNIESNTQALEKDKERLREAQLQSGINNKSTNSRRVDYTFYPEFSIGGRVVDNLSSQDFLDYIKLRLEKKPKAKVKVIGYTDYVGSEIDNYKVAYKEAVQVRNYILVRLKLPENQIFAYSKGESDPIVLNTNESERKKNNRIEVVIE</sequence>
<dbReference type="CDD" id="cd07185">
    <property type="entry name" value="OmpA_C-like"/>
    <property type="match status" value="1"/>
</dbReference>
<dbReference type="RefSeq" id="WP_128756938.1">
    <property type="nucleotide sequence ID" value="NZ_JASMRS010000002.1"/>
</dbReference>
<feature type="domain" description="OmpA-like" evidence="3">
    <location>
        <begin position="120"/>
        <end position="236"/>
    </location>
</feature>
<dbReference type="PANTHER" id="PTHR30329:SF21">
    <property type="entry name" value="LIPOPROTEIN YIAD-RELATED"/>
    <property type="match status" value="1"/>
</dbReference>
<evidence type="ECO:0000256" key="1">
    <source>
        <dbReference type="PROSITE-ProRule" id="PRU00473"/>
    </source>
</evidence>
<dbReference type="AlphaFoldDB" id="A0A4Q0PAE1"/>
<name>A0A4Q0PAE1_9FLAO</name>
<accession>A0A4Q0PAE1</accession>
<dbReference type="PANTHER" id="PTHR30329">
    <property type="entry name" value="STATOR ELEMENT OF FLAGELLAR MOTOR COMPLEX"/>
    <property type="match status" value="1"/>
</dbReference>
<reference evidence="4 5" key="1">
    <citation type="submission" date="2018-07" db="EMBL/GenBank/DDBJ databases">
        <title>Leeuwenhoekiella genomics.</title>
        <authorList>
            <person name="Tahon G."/>
            <person name="Willems A."/>
        </authorList>
    </citation>
    <scope>NUCLEOTIDE SEQUENCE [LARGE SCALE GENOMIC DNA]</scope>
    <source>
        <strain evidence="4 5">LMG 22550</strain>
    </source>
</reference>
<dbReference type="InterPro" id="IPR050330">
    <property type="entry name" value="Bact_OuterMem_StrucFunc"/>
</dbReference>